<feature type="compositionally biased region" description="Basic and acidic residues" evidence="3">
    <location>
        <begin position="476"/>
        <end position="504"/>
    </location>
</feature>
<name>A0A316Z2K6_9BASI</name>
<dbReference type="Proteomes" id="UP000245946">
    <property type="component" value="Unassembled WGS sequence"/>
</dbReference>
<dbReference type="PROSITE" id="PS50118">
    <property type="entry name" value="HMG_BOX_2"/>
    <property type="match status" value="2"/>
</dbReference>
<evidence type="ECO:0000256" key="3">
    <source>
        <dbReference type="SAM" id="MobiDB-lite"/>
    </source>
</evidence>
<accession>A0A316Z2K6</accession>
<dbReference type="InterPro" id="IPR036910">
    <property type="entry name" value="HMG_box_dom_sf"/>
</dbReference>
<feature type="DNA-binding region" description="HMG box" evidence="2">
    <location>
        <begin position="324"/>
        <end position="394"/>
    </location>
</feature>
<evidence type="ECO:0000259" key="4">
    <source>
        <dbReference type="PROSITE" id="PS50118"/>
    </source>
</evidence>
<dbReference type="SMART" id="SM00398">
    <property type="entry name" value="HMG"/>
    <property type="match status" value="2"/>
</dbReference>
<evidence type="ECO:0000256" key="1">
    <source>
        <dbReference type="ARBA" id="ARBA00023125"/>
    </source>
</evidence>
<dbReference type="PANTHER" id="PTHR48112:SF22">
    <property type="entry name" value="MITOCHONDRIAL TRANSCRIPTION FACTOR A, ISOFORM B"/>
    <property type="match status" value="1"/>
</dbReference>
<dbReference type="RefSeq" id="XP_025596078.1">
    <property type="nucleotide sequence ID" value="XM_025741215.1"/>
</dbReference>
<dbReference type="AlphaFoldDB" id="A0A316Z2K6"/>
<reference evidence="5 6" key="1">
    <citation type="journal article" date="2018" name="Mol. Biol. Evol.">
        <title>Broad Genomic Sampling Reveals a Smut Pathogenic Ancestry of the Fungal Clade Ustilaginomycotina.</title>
        <authorList>
            <person name="Kijpornyongpan T."/>
            <person name="Mondo S.J."/>
            <person name="Barry K."/>
            <person name="Sandor L."/>
            <person name="Lee J."/>
            <person name="Lipzen A."/>
            <person name="Pangilinan J."/>
            <person name="LaButti K."/>
            <person name="Hainaut M."/>
            <person name="Henrissat B."/>
            <person name="Grigoriev I.V."/>
            <person name="Spatafora J.W."/>
            <person name="Aime M.C."/>
        </authorList>
    </citation>
    <scope>NUCLEOTIDE SEQUENCE [LARGE SCALE GENOMIC DNA]</scope>
    <source>
        <strain evidence="5 6">MCA 4186</strain>
    </source>
</reference>
<gene>
    <name evidence="5" type="ORF">FA09DRAFT_326465</name>
</gene>
<dbReference type="Gene3D" id="1.10.30.10">
    <property type="entry name" value="High mobility group box domain"/>
    <property type="match status" value="2"/>
</dbReference>
<proteinExistence type="predicted"/>
<feature type="region of interest" description="Disordered" evidence="3">
    <location>
        <begin position="397"/>
        <end position="430"/>
    </location>
</feature>
<keyword evidence="2" id="KW-0539">Nucleus</keyword>
<feature type="DNA-binding region" description="HMG box" evidence="2">
    <location>
        <begin position="429"/>
        <end position="501"/>
    </location>
</feature>
<feature type="region of interest" description="Disordered" evidence="3">
    <location>
        <begin position="1"/>
        <end position="42"/>
    </location>
</feature>
<feature type="region of interest" description="Disordered" evidence="3">
    <location>
        <begin position="239"/>
        <end position="328"/>
    </location>
</feature>
<organism evidence="5 6">
    <name type="scientific">Tilletiopsis washingtonensis</name>
    <dbReference type="NCBI Taxonomy" id="58919"/>
    <lineage>
        <taxon>Eukaryota</taxon>
        <taxon>Fungi</taxon>
        <taxon>Dikarya</taxon>
        <taxon>Basidiomycota</taxon>
        <taxon>Ustilaginomycotina</taxon>
        <taxon>Exobasidiomycetes</taxon>
        <taxon>Entylomatales</taxon>
        <taxon>Entylomatales incertae sedis</taxon>
        <taxon>Tilletiopsis</taxon>
    </lineage>
</organism>
<dbReference type="InterPro" id="IPR050342">
    <property type="entry name" value="HMGB"/>
</dbReference>
<feature type="region of interest" description="Disordered" evidence="3">
    <location>
        <begin position="161"/>
        <end position="197"/>
    </location>
</feature>
<dbReference type="GO" id="GO:0003677">
    <property type="term" value="F:DNA binding"/>
    <property type="evidence" value="ECO:0007669"/>
    <property type="project" value="UniProtKB-UniRule"/>
</dbReference>
<evidence type="ECO:0000313" key="6">
    <source>
        <dbReference type="Proteomes" id="UP000245946"/>
    </source>
</evidence>
<protein>
    <recommendedName>
        <fullName evidence="4">HMG box domain-containing protein</fullName>
    </recommendedName>
</protein>
<feature type="domain" description="HMG box" evidence="4">
    <location>
        <begin position="429"/>
        <end position="501"/>
    </location>
</feature>
<sequence length="563" mass="60104">MDPVPSPLQAAANAQQRRMQHPSGTAGSTPSYGGAHQSHAYGTQDTAGHQQFFNPAVMTGMDAHSRNMSMDSAGSSSHYMHLPPIAGSYGSHASTGAAAAAGTDASHHSYDGQHRSPRMVGHSPQMYGGAAGTAAAGSHPYGQNAYASQYGQSYQQPGYYGHHGQQHLAAHQQHQYGAHAGYPGAQQHPYGHQQAAHHAGAYGHYPQVGAGMHNVGTLGQAGAAPAAASPAAAVTAPAATTARAETASSAGPSRSKGTKKAAKEKEPKAPAAEKPAKGAAKSKRAAPYEVPAPAPAAAPAKKAKKEKEEKPAKPAVLRSKLKPPKQAPSAWQVYFTEELQKMKVNQPGERLNVAHVAKDAGQRYAALPDSAKKRFQERSLELKAEWEKDMEAWRETLTPEDIKQENAFRTAQRKAGKSRKGNLKDPHAPKKPLSAYFLFLRAIRADPAMMQQVFEGESETTKQSVLAAAKWRSLSETEKQPYLERADADKAEYERQRREYETTHGIEPAAKTKRGGGTKRASTATSGDDDDEDDHMGAMADPSDFKIDGFGDGFPEEPFKVDA</sequence>
<feature type="compositionally biased region" description="Low complexity" evidence="3">
    <location>
        <begin position="239"/>
        <end position="250"/>
    </location>
</feature>
<feature type="compositionally biased region" description="Basic residues" evidence="3">
    <location>
        <begin position="411"/>
        <end position="421"/>
    </location>
</feature>
<dbReference type="STRING" id="58919.A0A316Z2K6"/>
<dbReference type="Pfam" id="PF09011">
    <property type="entry name" value="HMG_box_2"/>
    <property type="match status" value="1"/>
</dbReference>
<dbReference type="InterPro" id="IPR009071">
    <property type="entry name" value="HMG_box_dom"/>
</dbReference>
<keyword evidence="1 2" id="KW-0238">DNA-binding</keyword>
<dbReference type="Pfam" id="PF00505">
    <property type="entry name" value="HMG_box"/>
    <property type="match status" value="1"/>
</dbReference>
<dbReference type="SUPFAM" id="SSF47095">
    <property type="entry name" value="HMG-box"/>
    <property type="match status" value="2"/>
</dbReference>
<feature type="compositionally biased region" description="Low complexity" evidence="3">
    <location>
        <begin position="269"/>
        <end position="289"/>
    </location>
</feature>
<dbReference type="PANTHER" id="PTHR48112">
    <property type="entry name" value="HIGH MOBILITY GROUP PROTEIN DSP1"/>
    <property type="match status" value="1"/>
</dbReference>
<dbReference type="EMBL" id="KZ819302">
    <property type="protein sequence ID" value="PWN95799.1"/>
    <property type="molecule type" value="Genomic_DNA"/>
</dbReference>
<evidence type="ECO:0000313" key="5">
    <source>
        <dbReference type="EMBL" id="PWN95799.1"/>
    </source>
</evidence>
<dbReference type="GeneID" id="37268759"/>
<feature type="compositionally biased region" description="Polar residues" evidence="3">
    <location>
        <begin position="22"/>
        <end position="31"/>
    </location>
</feature>
<keyword evidence="6" id="KW-1185">Reference proteome</keyword>
<dbReference type="OrthoDB" id="5550281at2759"/>
<feature type="domain" description="HMG box" evidence="4">
    <location>
        <begin position="324"/>
        <end position="394"/>
    </location>
</feature>
<dbReference type="GO" id="GO:0005634">
    <property type="term" value="C:nucleus"/>
    <property type="evidence" value="ECO:0007669"/>
    <property type="project" value="UniProtKB-UniRule"/>
</dbReference>
<feature type="region of interest" description="Disordered" evidence="3">
    <location>
        <begin position="476"/>
        <end position="563"/>
    </location>
</feature>
<evidence type="ECO:0000256" key="2">
    <source>
        <dbReference type="PROSITE-ProRule" id="PRU00267"/>
    </source>
</evidence>